<reference evidence="2" key="1">
    <citation type="submission" date="2020-04" db="EMBL/GenBank/DDBJ databases">
        <authorList>
            <person name="Chiriac C."/>
            <person name="Salcher M."/>
            <person name="Ghai R."/>
            <person name="Kavagutti S V."/>
        </authorList>
    </citation>
    <scope>NUCLEOTIDE SEQUENCE</scope>
</reference>
<evidence type="ECO:0000313" key="2">
    <source>
        <dbReference type="EMBL" id="CAB4132968.1"/>
    </source>
</evidence>
<accession>A0A6J5LE70</accession>
<organism evidence="2">
    <name type="scientific">uncultured Caudovirales phage</name>
    <dbReference type="NCBI Taxonomy" id="2100421"/>
    <lineage>
        <taxon>Viruses</taxon>
        <taxon>Duplodnaviria</taxon>
        <taxon>Heunggongvirae</taxon>
        <taxon>Uroviricota</taxon>
        <taxon>Caudoviricetes</taxon>
        <taxon>Peduoviridae</taxon>
        <taxon>Maltschvirus</taxon>
        <taxon>Maltschvirus maltsch</taxon>
    </lineage>
</organism>
<feature type="compositionally biased region" description="Basic and acidic residues" evidence="1">
    <location>
        <begin position="444"/>
        <end position="461"/>
    </location>
</feature>
<protein>
    <submittedName>
        <fullName evidence="2">Uncharacterized protein</fullName>
    </submittedName>
</protein>
<evidence type="ECO:0000256" key="1">
    <source>
        <dbReference type="SAM" id="MobiDB-lite"/>
    </source>
</evidence>
<sequence length="461" mass="50424">MPRLSLWKDGRHSNDYKFIDRRISEMFTIGGLGIFLHKYLGTNEQNTVKTTSAAQSAVGHTLTFADTTGVALGAFVTGTGIPTGSYVSAKTATSITLNTSTTTALASGSSVSFYTNQSKPSYTNQSALNIQDLLFLENRDRKYDVNVYQIRGVYQASDAAFDLSQFGLFLQTGTLFMVFHINDMIDFLGRKIMNGDVIELPHLKDYNPLDTTLPVALKRYYVVSDAMNAAEGFSPTWWPHLWRVKLNPLTDSQEFKDILNQIKVDADPNDPTNGNITLGSISSIIGKYQQANDAIIAEAEKNVPYSGYDISKFYIKPSTTSLTPGDPLGITTDSGNVTADGGVITSDASVLSPDATIHGYLTGSGSTPNGLPVATGISFPLNPQVGDYALRTDYLPNRLFRWDGRRWVKIEDNVRTSLTPGADNKTLRSSFVNDTNTFTNNAGTHEERQSLSKALRPEADN</sequence>
<gene>
    <name evidence="2" type="ORF">UFOVP257_26</name>
</gene>
<name>A0A6J5LE70_9CAUD</name>
<feature type="region of interest" description="Disordered" evidence="1">
    <location>
        <begin position="437"/>
        <end position="461"/>
    </location>
</feature>
<dbReference type="EMBL" id="LR796274">
    <property type="protein sequence ID" value="CAB4132968.1"/>
    <property type="molecule type" value="Genomic_DNA"/>
</dbReference>
<proteinExistence type="predicted"/>